<dbReference type="EMBL" id="JRPD02000003">
    <property type="protein sequence ID" value="TLE01111.1"/>
    <property type="molecule type" value="Genomic_DNA"/>
</dbReference>
<feature type="transmembrane region" description="Helical" evidence="6">
    <location>
        <begin position="6"/>
        <end position="25"/>
    </location>
</feature>
<dbReference type="GO" id="GO:0005886">
    <property type="term" value="C:plasma membrane"/>
    <property type="evidence" value="ECO:0007669"/>
    <property type="project" value="UniProtKB-SubCell"/>
</dbReference>
<dbReference type="Proteomes" id="UP000029922">
    <property type="component" value="Unassembled WGS sequence"/>
</dbReference>
<dbReference type="GO" id="GO:0015171">
    <property type="term" value="F:amino acid transmembrane transporter activity"/>
    <property type="evidence" value="ECO:0007669"/>
    <property type="project" value="TreeGrafter"/>
</dbReference>
<feature type="transmembrane region" description="Helical" evidence="6">
    <location>
        <begin position="195"/>
        <end position="215"/>
    </location>
</feature>
<keyword evidence="3 6" id="KW-0812">Transmembrane</keyword>
<evidence type="ECO:0000313" key="9">
    <source>
        <dbReference type="Proteomes" id="UP000029922"/>
    </source>
</evidence>
<evidence type="ECO:0000256" key="4">
    <source>
        <dbReference type="ARBA" id="ARBA00022989"/>
    </source>
</evidence>
<dbReference type="AlphaFoldDB" id="A0A099U0J2"/>
<reference evidence="8 9" key="1">
    <citation type="journal article" date="2014" name="Genome Announc.">
        <title>Draft genome sequences of eight enterohepatic helicobacter species isolated from both laboratory and wild rodents.</title>
        <authorList>
            <person name="Sheh A."/>
            <person name="Shen Z."/>
            <person name="Fox J.G."/>
        </authorList>
    </citation>
    <scope>NUCLEOTIDE SEQUENCE [LARGE SCALE GENOMIC DNA]</scope>
    <source>
        <strain evidence="8 9">ST1</strain>
    </source>
</reference>
<feature type="transmembrane region" description="Helical" evidence="6">
    <location>
        <begin position="133"/>
        <end position="154"/>
    </location>
</feature>
<organism evidence="7 10">
    <name type="scientific">Helicobacter muridarum</name>
    <dbReference type="NCBI Taxonomy" id="216"/>
    <lineage>
        <taxon>Bacteria</taxon>
        <taxon>Pseudomonadati</taxon>
        <taxon>Campylobacterota</taxon>
        <taxon>Epsilonproteobacteria</taxon>
        <taxon>Campylobacterales</taxon>
        <taxon>Helicobacteraceae</taxon>
        <taxon>Helicobacter</taxon>
    </lineage>
</organism>
<gene>
    <name evidence="7" type="primary">rhtC</name>
    <name evidence="8" type="ORF">LS73_002210</name>
    <name evidence="7" type="ORF">NCTC12714_00766</name>
</gene>
<keyword evidence="5 6" id="KW-0472">Membrane</keyword>
<evidence type="ECO:0000256" key="6">
    <source>
        <dbReference type="SAM" id="Phobius"/>
    </source>
</evidence>
<dbReference type="OrthoDB" id="5340182at2"/>
<dbReference type="Pfam" id="PF01810">
    <property type="entry name" value="LysE"/>
    <property type="match status" value="1"/>
</dbReference>
<evidence type="ECO:0000313" key="8">
    <source>
        <dbReference type="EMBL" id="TLE01111.1"/>
    </source>
</evidence>
<evidence type="ECO:0000313" key="7">
    <source>
        <dbReference type="EMBL" id="STQ85976.1"/>
    </source>
</evidence>
<evidence type="ECO:0000256" key="2">
    <source>
        <dbReference type="ARBA" id="ARBA00022475"/>
    </source>
</evidence>
<feature type="transmembrane region" description="Helical" evidence="6">
    <location>
        <begin position="65"/>
        <end position="87"/>
    </location>
</feature>
<sequence>MEFVGIFIVGFIGAITPGPDILLVMHNTLKFGIYSAIRVLLGIATGWLLFLSIIYFGFIHLISASLIQILLSFCGGMYLLYLSYLLLKPSNHDELGNANSNDVDKAQNSPIIIQEIGQNDKDSQSPDTYLKGLIINLSNPKAILFFSTIIIPFIGKNLELSLVVLYASLVCGFLSVIFVIGVFRKRIDSNIFSIIDRICGILFVFFGFSLFYNAFAMI</sequence>
<dbReference type="InterPro" id="IPR001123">
    <property type="entry name" value="LeuE-type"/>
</dbReference>
<feature type="transmembrane region" description="Helical" evidence="6">
    <location>
        <begin position="160"/>
        <end position="183"/>
    </location>
</feature>
<protein>
    <submittedName>
        <fullName evidence="8">LysE family translocator</fullName>
    </submittedName>
    <submittedName>
        <fullName evidence="7">Putative LysE type translocator/threonine efflux protein</fullName>
    </submittedName>
</protein>
<dbReference type="Proteomes" id="UP000255139">
    <property type="component" value="Unassembled WGS sequence"/>
</dbReference>
<accession>A0A099U0J2</accession>
<dbReference type="RefSeq" id="WP_034557912.1">
    <property type="nucleotide sequence ID" value="NZ_FZML01000005.1"/>
</dbReference>
<reference evidence="7 10" key="2">
    <citation type="submission" date="2018-06" db="EMBL/GenBank/DDBJ databases">
        <authorList>
            <consortium name="Pathogen Informatics"/>
            <person name="Doyle S."/>
        </authorList>
    </citation>
    <scope>NUCLEOTIDE SEQUENCE [LARGE SCALE GENOMIC DNA]</scope>
    <source>
        <strain evidence="7 10">NCTC12714</strain>
    </source>
</reference>
<dbReference type="PANTHER" id="PTHR30086:SF20">
    <property type="entry name" value="ARGININE EXPORTER PROTEIN ARGO-RELATED"/>
    <property type="match status" value="1"/>
</dbReference>
<keyword evidence="4 6" id="KW-1133">Transmembrane helix</keyword>
<proteinExistence type="predicted"/>
<name>A0A099U0J2_9HELI</name>
<dbReference type="PANTHER" id="PTHR30086">
    <property type="entry name" value="ARGININE EXPORTER PROTEIN ARGO"/>
    <property type="match status" value="1"/>
</dbReference>
<evidence type="ECO:0000256" key="3">
    <source>
        <dbReference type="ARBA" id="ARBA00022692"/>
    </source>
</evidence>
<comment type="subcellular location">
    <subcellularLocation>
        <location evidence="1">Cell membrane</location>
        <topology evidence="1">Multi-pass membrane protein</topology>
    </subcellularLocation>
</comment>
<feature type="transmembrane region" description="Helical" evidence="6">
    <location>
        <begin position="37"/>
        <end position="59"/>
    </location>
</feature>
<dbReference type="STRING" id="216.LS73_04790"/>
<evidence type="ECO:0000256" key="1">
    <source>
        <dbReference type="ARBA" id="ARBA00004651"/>
    </source>
</evidence>
<evidence type="ECO:0000256" key="5">
    <source>
        <dbReference type="ARBA" id="ARBA00023136"/>
    </source>
</evidence>
<evidence type="ECO:0000313" key="10">
    <source>
        <dbReference type="Proteomes" id="UP000255139"/>
    </source>
</evidence>
<dbReference type="EMBL" id="UGJE01000002">
    <property type="protein sequence ID" value="STQ85976.1"/>
    <property type="molecule type" value="Genomic_DNA"/>
</dbReference>
<keyword evidence="10" id="KW-1185">Reference proteome</keyword>
<keyword evidence="2" id="KW-1003">Cell membrane</keyword>